<evidence type="ECO:0000313" key="9">
    <source>
        <dbReference type="EMBL" id="ESO82789.1"/>
    </source>
</evidence>
<feature type="compositionally biased region" description="Acidic residues" evidence="4">
    <location>
        <begin position="672"/>
        <end position="684"/>
    </location>
</feature>
<feature type="domain" description="BRO1" evidence="7">
    <location>
        <begin position="127"/>
        <end position="518"/>
    </location>
</feature>
<dbReference type="HOGENOM" id="CLU_006514_1_0_1"/>
<organism evidence="9 10">
    <name type="scientific">Lottia gigantea</name>
    <name type="common">Giant owl limpet</name>
    <dbReference type="NCBI Taxonomy" id="225164"/>
    <lineage>
        <taxon>Eukaryota</taxon>
        <taxon>Metazoa</taxon>
        <taxon>Spiralia</taxon>
        <taxon>Lophotrochozoa</taxon>
        <taxon>Mollusca</taxon>
        <taxon>Gastropoda</taxon>
        <taxon>Patellogastropoda</taxon>
        <taxon>Lottioidea</taxon>
        <taxon>Lottiidae</taxon>
        <taxon>Lottia</taxon>
    </lineage>
</organism>
<dbReference type="OrthoDB" id="64867at2759"/>
<dbReference type="Gene3D" id="2.30.42.10">
    <property type="match status" value="1"/>
</dbReference>
<dbReference type="GO" id="GO:0007165">
    <property type="term" value="P:signal transduction"/>
    <property type="evidence" value="ECO:0007669"/>
    <property type="project" value="InterPro"/>
</dbReference>
<dbReference type="InterPro" id="IPR001478">
    <property type="entry name" value="PDZ"/>
</dbReference>
<dbReference type="InterPro" id="IPR047138">
    <property type="entry name" value="RHPN1_2"/>
</dbReference>
<feature type="domain" description="PDZ" evidence="6">
    <location>
        <begin position="532"/>
        <end position="610"/>
    </location>
</feature>
<dbReference type="GeneID" id="20236838"/>
<dbReference type="PROSITE" id="PS51860">
    <property type="entry name" value="REM_1"/>
    <property type="match status" value="1"/>
</dbReference>
<evidence type="ECO:0000259" key="7">
    <source>
        <dbReference type="PROSITE" id="PS51180"/>
    </source>
</evidence>
<keyword evidence="10" id="KW-1185">Reference proteome</keyword>
<dbReference type="KEGG" id="lgi:LOTGIDRAFT_155816"/>
<proteinExistence type="inferred from homology"/>
<comment type="similarity">
    <text evidence="1">Belongs to the RHPN family.</text>
</comment>
<dbReference type="SUPFAM" id="SSF46585">
    <property type="entry name" value="HR1 repeat"/>
    <property type="match status" value="1"/>
</dbReference>
<dbReference type="InterPro" id="IPR036034">
    <property type="entry name" value="PDZ_sf"/>
</dbReference>
<evidence type="ECO:0000256" key="1">
    <source>
        <dbReference type="ARBA" id="ARBA00010369"/>
    </source>
</evidence>
<dbReference type="PROSITE" id="PS50106">
    <property type="entry name" value="PDZ"/>
    <property type="match status" value="1"/>
</dbReference>
<sequence length="684" mass="77658">MHSVCILCNNVLLSIVSCSGKHYHDNKQCGNVTIRGKSQGSDPLIQTARGKLQTRRSKLNDQINKELRMRNGAENLYRATSNKKLKEQVAVELSFFNSNIQLLKEELAELNSSVHIYQHDNCAKCVPMIPLGLKETTEVDCSVPIKDYLLEHYSEEPEKFINEIQELHNIRQAIRTPVRDIYGLELLMEYFNQLYYIEKRFFPTDKHLSIHFHWYDSLSGVPSTQKAIGFEKGSVLYNIGALYTQLACKQDRTTISGLEDSITYFVKAAGAFLHLECHFRNAPSMDMQPSTLLMLASLMQCQAQECVLEKCYLKTVQNGILATTKMAQEAALVSEKYRDTHRLMISEPVKSYIPFSWISMAQTKHYYYKGLAHYYIASGLLDQKDSDDMEKIKTMFQGLQIGAEGRDENNGLKLPTNSEDRKIIGKAHLKESVLGHEEALRVHDLCKQLRKVDHYGEILDKTHERALKKFSALEEEDDFSDLVTVARIQGKSENDVVSITPEFSKIKVTDIFRKLGPISIFNAKNEWSTPRLVSLHRNTGEGFGFSVRGDSPVIIADIEPESVAGYSSMKVGDFVVGVGNVDTLWSKHEEVVQIVRQAGSDLDIRLVTPVNTNFLEPVPRVTSTISLPSTPVKNRSRHNSTSSERTNNKSNRLSAPWIFMKKDMKKERSEDDAPEDIDFENISR</sequence>
<dbReference type="PANTHER" id="PTHR23031:SF15">
    <property type="entry name" value="LD12055P"/>
    <property type="match status" value="1"/>
</dbReference>
<accession>V4B2P2</accession>
<dbReference type="Proteomes" id="UP000030746">
    <property type="component" value="Unassembled WGS sequence"/>
</dbReference>
<feature type="chain" id="PRO_5004719236" evidence="5">
    <location>
        <begin position="21"/>
        <end position="684"/>
    </location>
</feature>
<dbReference type="SMART" id="SM00228">
    <property type="entry name" value="PDZ"/>
    <property type="match status" value="1"/>
</dbReference>
<dbReference type="SMART" id="SM01041">
    <property type="entry name" value="BRO1"/>
    <property type="match status" value="1"/>
</dbReference>
<dbReference type="Gene3D" id="1.10.287.160">
    <property type="entry name" value="HR1 repeat"/>
    <property type="match status" value="1"/>
</dbReference>
<keyword evidence="5" id="KW-0732">Signal</keyword>
<feature type="signal peptide" evidence="5">
    <location>
        <begin position="1"/>
        <end position="20"/>
    </location>
</feature>
<dbReference type="InterPro" id="IPR036274">
    <property type="entry name" value="HR1_rpt_sf"/>
</dbReference>
<evidence type="ECO:0000256" key="5">
    <source>
        <dbReference type="SAM" id="SignalP"/>
    </source>
</evidence>
<dbReference type="Gene3D" id="1.25.40.280">
    <property type="entry name" value="alix/aip1 like domains"/>
    <property type="match status" value="1"/>
</dbReference>
<feature type="compositionally biased region" description="Polar residues" evidence="4">
    <location>
        <begin position="625"/>
        <end position="653"/>
    </location>
</feature>
<evidence type="ECO:0000313" key="10">
    <source>
        <dbReference type="Proteomes" id="UP000030746"/>
    </source>
</evidence>
<feature type="region of interest" description="Disordered" evidence="4">
    <location>
        <begin position="625"/>
        <end position="684"/>
    </location>
</feature>
<gene>
    <name evidence="9" type="ORF">LOTGIDRAFT_155816</name>
</gene>
<dbReference type="Pfam" id="PF03097">
    <property type="entry name" value="BRO1"/>
    <property type="match status" value="1"/>
</dbReference>
<protein>
    <submittedName>
        <fullName evidence="9">Uncharacterized protein</fullName>
    </submittedName>
</protein>
<dbReference type="CTD" id="20236838"/>
<dbReference type="InterPro" id="IPR011072">
    <property type="entry name" value="HR1_rho-bd"/>
</dbReference>
<dbReference type="OMA" id="PPVHDYM"/>
<dbReference type="Pfam" id="PF00595">
    <property type="entry name" value="PDZ"/>
    <property type="match status" value="1"/>
</dbReference>
<dbReference type="SMART" id="SM00742">
    <property type="entry name" value="Hr1"/>
    <property type="match status" value="1"/>
</dbReference>
<evidence type="ECO:0000259" key="6">
    <source>
        <dbReference type="PROSITE" id="PS50106"/>
    </source>
</evidence>
<dbReference type="SUPFAM" id="SSF50156">
    <property type="entry name" value="PDZ domain-like"/>
    <property type="match status" value="1"/>
</dbReference>
<dbReference type="AlphaFoldDB" id="V4B2P2"/>
<evidence type="ECO:0000256" key="2">
    <source>
        <dbReference type="PROSITE-ProRule" id="PRU01207"/>
    </source>
</evidence>
<evidence type="ECO:0000259" key="8">
    <source>
        <dbReference type="PROSITE" id="PS51860"/>
    </source>
</evidence>
<dbReference type="InterPro" id="IPR038499">
    <property type="entry name" value="BRO1_sf"/>
</dbReference>
<name>V4B2P2_LOTGI</name>
<dbReference type="GO" id="GO:0051497">
    <property type="term" value="P:negative regulation of stress fiber assembly"/>
    <property type="evidence" value="ECO:0007669"/>
    <property type="project" value="TreeGrafter"/>
</dbReference>
<dbReference type="PROSITE" id="PS51180">
    <property type="entry name" value="BRO1"/>
    <property type="match status" value="1"/>
</dbReference>
<feature type="compositionally biased region" description="Basic and acidic residues" evidence="4">
    <location>
        <begin position="660"/>
        <end position="671"/>
    </location>
</feature>
<dbReference type="RefSeq" id="XP_009066582.1">
    <property type="nucleotide sequence ID" value="XM_009068334.1"/>
</dbReference>
<dbReference type="CDD" id="cd06712">
    <property type="entry name" value="PDZ_rhophilin-like"/>
    <property type="match status" value="1"/>
</dbReference>
<evidence type="ECO:0000256" key="4">
    <source>
        <dbReference type="SAM" id="MobiDB-lite"/>
    </source>
</evidence>
<dbReference type="EMBL" id="KB203854">
    <property type="protein sequence ID" value="ESO82789.1"/>
    <property type="molecule type" value="Genomic_DNA"/>
</dbReference>
<dbReference type="STRING" id="225164.V4B2P2"/>
<feature type="coiled-coil region" evidence="3">
    <location>
        <begin position="93"/>
        <end position="120"/>
    </location>
</feature>
<dbReference type="PANTHER" id="PTHR23031">
    <property type="entry name" value="RHOPHILIN"/>
    <property type="match status" value="1"/>
</dbReference>
<evidence type="ECO:0000256" key="3">
    <source>
        <dbReference type="SAM" id="Coils"/>
    </source>
</evidence>
<dbReference type="Pfam" id="PF02185">
    <property type="entry name" value="HR1"/>
    <property type="match status" value="1"/>
</dbReference>
<dbReference type="CDD" id="cd11633">
    <property type="entry name" value="HR1_Rhophilin-1"/>
    <property type="match status" value="1"/>
</dbReference>
<keyword evidence="2 3" id="KW-0175">Coiled coil</keyword>
<dbReference type="InterPro" id="IPR004328">
    <property type="entry name" value="BRO1_dom"/>
</dbReference>
<reference evidence="9 10" key="1">
    <citation type="journal article" date="2013" name="Nature">
        <title>Insights into bilaterian evolution from three spiralian genomes.</title>
        <authorList>
            <person name="Simakov O."/>
            <person name="Marletaz F."/>
            <person name="Cho S.J."/>
            <person name="Edsinger-Gonzales E."/>
            <person name="Havlak P."/>
            <person name="Hellsten U."/>
            <person name="Kuo D.H."/>
            <person name="Larsson T."/>
            <person name="Lv J."/>
            <person name="Arendt D."/>
            <person name="Savage R."/>
            <person name="Osoegawa K."/>
            <person name="de Jong P."/>
            <person name="Grimwood J."/>
            <person name="Chapman J.A."/>
            <person name="Shapiro H."/>
            <person name="Aerts A."/>
            <person name="Otillar R.P."/>
            <person name="Terry A.Y."/>
            <person name="Boore J.L."/>
            <person name="Grigoriev I.V."/>
            <person name="Lindberg D.R."/>
            <person name="Seaver E.C."/>
            <person name="Weisblat D.A."/>
            <person name="Putnam N.H."/>
            <person name="Rokhsar D.S."/>
        </authorList>
    </citation>
    <scope>NUCLEOTIDE SEQUENCE [LARGE SCALE GENOMIC DNA]</scope>
</reference>
<feature type="domain" description="REM-1" evidence="8">
    <location>
        <begin position="42"/>
        <end position="116"/>
    </location>
</feature>